<accession>A0A9Q3BI08</accession>
<dbReference type="AlphaFoldDB" id="A0A9Q3BI08"/>
<organism evidence="2 3">
    <name type="scientific">Austropuccinia psidii MF-1</name>
    <dbReference type="NCBI Taxonomy" id="1389203"/>
    <lineage>
        <taxon>Eukaryota</taxon>
        <taxon>Fungi</taxon>
        <taxon>Dikarya</taxon>
        <taxon>Basidiomycota</taxon>
        <taxon>Pucciniomycotina</taxon>
        <taxon>Pucciniomycetes</taxon>
        <taxon>Pucciniales</taxon>
        <taxon>Sphaerophragmiaceae</taxon>
        <taxon>Austropuccinia</taxon>
    </lineage>
</organism>
<keyword evidence="3" id="KW-1185">Reference proteome</keyword>
<name>A0A9Q3BI08_9BASI</name>
<evidence type="ECO:0000313" key="2">
    <source>
        <dbReference type="EMBL" id="MBW0466004.1"/>
    </source>
</evidence>
<feature type="domain" description="Integrase zinc-binding" evidence="1">
    <location>
        <begin position="138"/>
        <end position="189"/>
    </location>
</feature>
<evidence type="ECO:0000313" key="3">
    <source>
        <dbReference type="Proteomes" id="UP000765509"/>
    </source>
</evidence>
<dbReference type="EMBL" id="AVOT02001185">
    <property type="protein sequence ID" value="MBW0466004.1"/>
    <property type="molecule type" value="Genomic_DNA"/>
</dbReference>
<dbReference type="Gene3D" id="1.10.340.70">
    <property type="match status" value="1"/>
</dbReference>
<evidence type="ECO:0000259" key="1">
    <source>
        <dbReference type="Pfam" id="PF17921"/>
    </source>
</evidence>
<dbReference type="Proteomes" id="UP000765509">
    <property type="component" value="Unassembled WGS sequence"/>
</dbReference>
<protein>
    <recommendedName>
        <fullName evidence="1">Integrase zinc-binding domain-containing protein</fullName>
    </recommendedName>
</protein>
<sequence length="200" mass="23737">MLMGQISIQEYRGNMTIPHKSRDIHKNSDGLSIWALANTPGNPAWVPQEENHIEGICVADISTEFFKKFEESYKMEKKFHILFQLLIKDFKYPFLSTKLYEIWKKGYDEGRLHLCDKILYHRTKHTCLMTLKDIVPIKSILHECNDSVAYGHLSEDRTLERVKTCFWWPNWRKDVAEYFQTCERFQKANRVTSKKFGIII</sequence>
<gene>
    <name evidence="2" type="ORF">O181_005719</name>
</gene>
<reference evidence="2" key="1">
    <citation type="submission" date="2021-03" db="EMBL/GenBank/DDBJ databases">
        <title>Draft genome sequence of rust myrtle Austropuccinia psidii MF-1, a brazilian biotype.</title>
        <authorList>
            <person name="Quecine M.C."/>
            <person name="Pachon D.M.R."/>
            <person name="Bonatelli M.L."/>
            <person name="Correr F.H."/>
            <person name="Franceschini L.M."/>
            <person name="Leite T.F."/>
            <person name="Margarido G.R.A."/>
            <person name="Almeida C.A."/>
            <person name="Ferrarezi J.A."/>
            <person name="Labate C.A."/>
        </authorList>
    </citation>
    <scope>NUCLEOTIDE SEQUENCE</scope>
    <source>
        <strain evidence="2">MF-1</strain>
    </source>
</reference>
<comment type="caution">
    <text evidence="2">The sequence shown here is derived from an EMBL/GenBank/DDBJ whole genome shotgun (WGS) entry which is preliminary data.</text>
</comment>
<dbReference type="InterPro" id="IPR041588">
    <property type="entry name" value="Integrase_H2C2"/>
</dbReference>
<dbReference type="Pfam" id="PF17921">
    <property type="entry name" value="Integrase_H2C2"/>
    <property type="match status" value="1"/>
</dbReference>
<proteinExistence type="predicted"/>